<dbReference type="AlphaFoldDB" id="A0A0A9AII8"/>
<name>A0A0A9AII8_ARUDO</name>
<evidence type="ECO:0000313" key="1">
    <source>
        <dbReference type="EMBL" id="JAD51499.1"/>
    </source>
</evidence>
<proteinExistence type="predicted"/>
<sequence>MSFNRGMCSHFTLTFSETKVLLGMCTWQFRI</sequence>
<organism evidence="1">
    <name type="scientific">Arundo donax</name>
    <name type="common">Giant reed</name>
    <name type="synonym">Donax arundinaceus</name>
    <dbReference type="NCBI Taxonomy" id="35708"/>
    <lineage>
        <taxon>Eukaryota</taxon>
        <taxon>Viridiplantae</taxon>
        <taxon>Streptophyta</taxon>
        <taxon>Embryophyta</taxon>
        <taxon>Tracheophyta</taxon>
        <taxon>Spermatophyta</taxon>
        <taxon>Magnoliopsida</taxon>
        <taxon>Liliopsida</taxon>
        <taxon>Poales</taxon>
        <taxon>Poaceae</taxon>
        <taxon>PACMAD clade</taxon>
        <taxon>Arundinoideae</taxon>
        <taxon>Arundineae</taxon>
        <taxon>Arundo</taxon>
    </lineage>
</organism>
<reference evidence="1" key="2">
    <citation type="journal article" date="2015" name="Data Brief">
        <title>Shoot transcriptome of the giant reed, Arundo donax.</title>
        <authorList>
            <person name="Barrero R.A."/>
            <person name="Guerrero F.D."/>
            <person name="Moolhuijzen P."/>
            <person name="Goolsby J.A."/>
            <person name="Tidwell J."/>
            <person name="Bellgard S.E."/>
            <person name="Bellgard M.I."/>
        </authorList>
    </citation>
    <scope>NUCLEOTIDE SEQUENCE</scope>
    <source>
        <tissue evidence="1">Shoot tissue taken approximately 20 cm above the soil surface</tissue>
    </source>
</reference>
<protein>
    <submittedName>
        <fullName evidence="1">Uncharacterized protein</fullName>
    </submittedName>
</protein>
<dbReference type="EMBL" id="GBRH01246396">
    <property type="protein sequence ID" value="JAD51499.1"/>
    <property type="molecule type" value="Transcribed_RNA"/>
</dbReference>
<accession>A0A0A9AII8</accession>
<reference evidence="1" key="1">
    <citation type="submission" date="2014-09" db="EMBL/GenBank/DDBJ databases">
        <authorList>
            <person name="Magalhaes I.L.F."/>
            <person name="Oliveira U."/>
            <person name="Santos F.R."/>
            <person name="Vidigal T.H.D.A."/>
            <person name="Brescovit A.D."/>
            <person name="Santos A.J."/>
        </authorList>
    </citation>
    <scope>NUCLEOTIDE SEQUENCE</scope>
    <source>
        <tissue evidence="1">Shoot tissue taken approximately 20 cm above the soil surface</tissue>
    </source>
</reference>